<dbReference type="PANTHER" id="PTHR21180">
    <property type="entry name" value="ENDONUCLEASE/EXONUCLEASE/PHOSPHATASE FAMILY DOMAIN-CONTAINING PROTEIN 1"/>
    <property type="match status" value="1"/>
</dbReference>
<dbReference type="InterPro" id="IPR051675">
    <property type="entry name" value="Endo/Exo/Phosphatase_dom_1"/>
</dbReference>
<sequence>MAKGYWKAVLAAAFFIVAGVCYGGSLFQEGSIVLEGETEAGGAGVQTADGAEGSGPWAGEGAGSPGTHGAEAGPNTETESARAEVERPGYFVHICGQVKEPGVYELPEGSRVYEAVEAAGGFTEEAAAEALNLAEKITDGMKITVYDREEARTLEASGTSEGGGPGSSGLVNLNTAGKEALMTLSGIGESKAEDIIRYREESGGFKKIEDIMKVPGIKNAGFQKIKDRITV</sequence>
<dbReference type="Pfam" id="PF10531">
    <property type="entry name" value="SLBB"/>
    <property type="match status" value="1"/>
</dbReference>
<dbReference type="Gene3D" id="1.10.150.280">
    <property type="entry name" value="AF1531-like domain"/>
    <property type="match status" value="1"/>
</dbReference>
<proteinExistence type="predicted"/>
<dbReference type="Gene3D" id="3.10.560.10">
    <property type="entry name" value="Outer membrane lipoprotein wza domain like"/>
    <property type="match status" value="1"/>
</dbReference>
<gene>
    <name evidence="3" type="ORF">H8708_05975</name>
</gene>
<dbReference type="InterPro" id="IPR004509">
    <property type="entry name" value="Competence_ComEA_HhH"/>
</dbReference>
<dbReference type="InterPro" id="IPR003583">
    <property type="entry name" value="Hlx-hairpin-Hlx_DNA-bd_motif"/>
</dbReference>
<dbReference type="NCBIfam" id="TIGR00426">
    <property type="entry name" value="competence protein ComEA helix-hairpin-helix repeat region"/>
    <property type="match status" value="1"/>
</dbReference>
<dbReference type="Proteomes" id="UP000647491">
    <property type="component" value="Unassembled WGS sequence"/>
</dbReference>
<feature type="compositionally biased region" description="Gly residues" evidence="1">
    <location>
        <begin position="52"/>
        <end position="66"/>
    </location>
</feature>
<dbReference type="InterPro" id="IPR010994">
    <property type="entry name" value="RuvA_2-like"/>
</dbReference>
<dbReference type="RefSeq" id="WP_262427276.1">
    <property type="nucleotide sequence ID" value="NZ_JACRTJ010000013.1"/>
</dbReference>
<dbReference type="SMART" id="SM00278">
    <property type="entry name" value="HhH1"/>
    <property type="match status" value="2"/>
</dbReference>
<dbReference type="EMBL" id="JACRTJ010000013">
    <property type="protein sequence ID" value="MBC8598783.1"/>
    <property type="molecule type" value="Genomic_DNA"/>
</dbReference>
<feature type="domain" description="Helix-hairpin-helix DNA-binding motif class 1" evidence="2">
    <location>
        <begin position="209"/>
        <end position="228"/>
    </location>
</feature>
<evidence type="ECO:0000259" key="2">
    <source>
        <dbReference type="SMART" id="SM00278"/>
    </source>
</evidence>
<accession>A0ABR7NS15</accession>
<evidence type="ECO:0000256" key="1">
    <source>
        <dbReference type="SAM" id="MobiDB-lite"/>
    </source>
</evidence>
<dbReference type="Pfam" id="PF12836">
    <property type="entry name" value="HHH_3"/>
    <property type="match status" value="1"/>
</dbReference>
<evidence type="ECO:0000313" key="4">
    <source>
        <dbReference type="Proteomes" id="UP000647491"/>
    </source>
</evidence>
<dbReference type="PANTHER" id="PTHR21180:SF32">
    <property type="entry name" value="ENDONUCLEASE_EXONUCLEASE_PHOSPHATASE FAMILY DOMAIN-CONTAINING PROTEIN 1"/>
    <property type="match status" value="1"/>
</dbReference>
<keyword evidence="4" id="KW-1185">Reference proteome</keyword>
<organism evidence="3 4">
    <name type="scientific">Enterocloster hominis</name>
    <name type="common">ex Liu et al. 2021</name>
    <dbReference type="NCBI Taxonomy" id="2763663"/>
    <lineage>
        <taxon>Bacteria</taxon>
        <taxon>Bacillati</taxon>
        <taxon>Bacillota</taxon>
        <taxon>Clostridia</taxon>
        <taxon>Lachnospirales</taxon>
        <taxon>Lachnospiraceae</taxon>
        <taxon>Enterocloster</taxon>
    </lineage>
</organism>
<feature type="region of interest" description="Disordered" evidence="1">
    <location>
        <begin position="43"/>
        <end position="83"/>
    </location>
</feature>
<feature type="domain" description="Helix-hairpin-helix DNA-binding motif class 1" evidence="2">
    <location>
        <begin position="179"/>
        <end position="198"/>
    </location>
</feature>
<dbReference type="SUPFAM" id="SSF47781">
    <property type="entry name" value="RuvA domain 2-like"/>
    <property type="match status" value="1"/>
</dbReference>
<protein>
    <submittedName>
        <fullName evidence="3">Helix-hairpin-helix domain-containing protein</fullName>
    </submittedName>
</protein>
<dbReference type="InterPro" id="IPR019554">
    <property type="entry name" value="Soluble_ligand-bd"/>
</dbReference>
<reference evidence="3 4" key="1">
    <citation type="submission" date="2020-08" db="EMBL/GenBank/DDBJ databases">
        <title>Genome public.</title>
        <authorList>
            <person name="Liu C."/>
            <person name="Sun Q."/>
        </authorList>
    </citation>
    <scope>NUCLEOTIDE SEQUENCE [LARGE SCALE GENOMIC DNA]</scope>
    <source>
        <strain evidence="3 4">BX10</strain>
    </source>
</reference>
<comment type="caution">
    <text evidence="3">The sequence shown here is derived from an EMBL/GenBank/DDBJ whole genome shotgun (WGS) entry which is preliminary data.</text>
</comment>
<dbReference type="SUPFAM" id="SSF142984">
    <property type="entry name" value="Nqo1 middle domain-like"/>
    <property type="match status" value="1"/>
</dbReference>
<evidence type="ECO:0000313" key="3">
    <source>
        <dbReference type="EMBL" id="MBC8598783.1"/>
    </source>
</evidence>
<name>A0ABR7NS15_9FIRM</name>